<dbReference type="EMBL" id="JANVFO010000083">
    <property type="protein sequence ID" value="KAJ3715633.1"/>
    <property type="molecule type" value="Genomic_DNA"/>
</dbReference>
<feature type="region of interest" description="Disordered" evidence="1">
    <location>
        <begin position="82"/>
        <end position="162"/>
    </location>
</feature>
<evidence type="ECO:0000313" key="3">
    <source>
        <dbReference type="Proteomes" id="UP001176059"/>
    </source>
</evidence>
<evidence type="ECO:0000256" key="1">
    <source>
        <dbReference type="SAM" id="MobiDB-lite"/>
    </source>
</evidence>
<comment type="caution">
    <text evidence="2">The sequence shown here is derived from an EMBL/GenBank/DDBJ whole genome shotgun (WGS) entry which is preliminary data.</text>
</comment>
<dbReference type="Proteomes" id="UP001176059">
    <property type="component" value="Unassembled WGS sequence"/>
</dbReference>
<keyword evidence="3" id="KW-1185">Reference proteome</keyword>
<dbReference type="AlphaFoldDB" id="A0AA38J382"/>
<feature type="non-terminal residue" evidence="2">
    <location>
        <position position="1"/>
    </location>
</feature>
<accession>A0AA38J382</accession>
<sequence length="457" mass="50630">FFFENSCLSNLDFSLSHIEKKQWCTVSGPYLRLSKLFIPMSGALLSSETPSKLKGGFDALFSAIEQVEAQVNAVPHASFQGRFQIPSSRPTTPPPVTYNKRPASESPQKPPPKRVGGRERGRGRGRGHGAKSSGTAPHSKPSIAGMKTSGVDDPPNDDIFTSGRWNAAEQTALFTHIFGSDSDHIHAKWLKNKDRVYTKYLQANHSVAERFTFKSVASKITSSITMYGYMREYEEFTGGGGDADLQSMVPESDEWHKQRLILAKRGGKSIGSLTVKKYHEWKDNGWYDIFEERSSKVDCPMVRNSVAPISPIRKNDDDIDNIHWPPTPERKSPTESIHSDSEGEASIVLQTPKAGASCSTSVSQVVSEPHYQAPATTKSSAKKKSALASADAFGAINTFFDSKARLTEVQLRRSMTESANSVQGQRLQELRNILDSNIDELTREVVNEKIRKIISEY</sequence>
<feature type="compositionally biased region" description="Basic and acidic residues" evidence="1">
    <location>
        <begin position="328"/>
        <end position="341"/>
    </location>
</feature>
<feature type="region of interest" description="Disordered" evidence="1">
    <location>
        <begin position="310"/>
        <end position="344"/>
    </location>
</feature>
<evidence type="ECO:0000313" key="2">
    <source>
        <dbReference type="EMBL" id="KAJ3715633.1"/>
    </source>
</evidence>
<reference evidence="2" key="2">
    <citation type="journal article" date="2023" name="Proc. Natl. Acad. Sci. U.S.A.">
        <title>A global phylogenomic analysis of the shiitake genus Lentinula.</title>
        <authorList>
            <person name="Sierra-Patev S."/>
            <person name="Min B."/>
            <person name="Naranjo-Ortiz M."/>
            <person name="Looney B."/>
            <person name="Konkel Z."/>
            <person name="Slot J.C."/>
            <person name="Sakamoto Y."/>
            <person name="Steenwyk J.L."/>
            <person name="Rokas A."/>
            <person name="Carro J."/>
            <person name="Camarero S."/>
            <person name="Ferreira P."/>
            <person name="Molpeceres G."/>
            <person name="Ruiz-Duenas F.J."/>
            <person name="Serrano A."/>
            <person name="Henrissat B."/>
            <person name="Drula E."/>
            <person name="Hughes K.W."/>
            <person name="Mata J.L."/>
            <person name="Ishikawa N.K."/>
            <person name="Vargas-Isla R."/>
            <person name="Ushijima S."/>
            <person name="Smith C.A."/>
            <person name="Donoghue J."/>
            <person name="Ahrendt S."/>
            <person name="Andreopoulos W."/>
            <person name="He G."/>
            <person name="LaButti K."/>
            <person name="Lipzen A."/>
            <person name="Ng V."/>
            <person name="Riley R."/>
            <person name="Sandor L."/>
            <person name="Barry K."/>
            <person name="Martinez A.T."/>
            <person name="Xiao Y."/>
            <person name="Gibbons J.G."/>
            <person name="Terashima K."/>
            <person name="Grigoriev I.V."/>
            <person name="Hibbett D."/>
        </authorList>
    </citation>
    <scope>NUCLEOTIDE SEQUENCE</scope>
    <source>
        <strain evidence="2">ET3784</strain>
    </source>
</reference>
<organism evidence="2 3">
    <name type="scientific">Lentinula guzmanii</name>
    <dbReference type="NCBI Taxonomy" id="2804957"/>
    <lineage>
        <taxon>Eukaryota</taxon>
        <taxon>Fungi</taxon>
        <taxon>Dikarya</taxon>
        <taxon>Basidiomycota</taxon>
        <taxon>Agaricomycotina</taxon>
        <taxon>Agaricomycetes</taxon>
        <taxon>Agaricomycetidae</taxon>
        <taxon>Agaricales</taxon>
        <taxon>Marasmiineae</taxon>
        <taxon>Omphalotaceae</taxon>
        <taxon>Lentinula</taxon>
    </lineage>
</organism>
<reference evidence="2" key="1">
    <citation type="submission" date="2022-08" db="EMBL/GenBank/DDBJ databases">
        <authorList>
            <consortium name="DOE Joint Genome Institute"/>
            <person name="Min B."/>
            <person name="Sierra-Patev S."/>
            <person name="Naranjo-Ortiz M."/>
            <person name="Looney B."/>
            <person name="Konkel Z."/>
            <person name="Slot J.C."/>
            <person name="Sakamoto Y."/>
            <person name="Steenwyk J.L."/>
            <person name="Rokas A."/>
            <person name="Carro J."/>
            <person name="Camarero S."/>
            <person name="Ferreira P."/>
            <person name="Molpeceres G."/>
            <person name="Ruiz-duenas F.J."/>
            <person name="Serrano A."/>
            <person name="Henrissat B."/>
            <person name="Drula E."/>
            <person name="Hughes K.W."/>
            <person name="Mata J.L."/>
            <person name="Ishikawa N.K."/>
            <person name="Vargas-Isla R."/>
            <person name="Ushijima S."/>
            <person name="Smith C.A."/>
            <person name="Ahrendt S."/>
            <person name="Andreopoulos W."/>
            <person name="He G."/>
            <person name="LaButti K."/>
            <person name="Lipzen A."/>
            <person name="Ng V."/>
            <person name="Riley R."/>
            <person name="Sandor L."/>
            <person name="Barry K."/>
            <person name="Martinez A.T."/>
            <person name="Xiao Y."/>
            <person name="Gibbons J.G."/>
            <person name="Terashima K."/>
            <person name="Hibbett D.S."/>
            <person name="Grigoriev I.V."/>
        </authorList>
    </citation>
    <scope>NUCLEOTIDE SEQUENCE</scope>
    <source>
        <strain evidence="2">ET3784</strain>
    </source>
</reference>
<proteinExistence type="predicted"/>
<name>A0AA38J382_9AGAR</name>
<protein>
    <submittedName>
        <fullName evidence="2">Uncharacterized protein</fullName>
    </submittedName>
</protein>
<gene>
    <name evidence="2" type="ORF">DFJ43DRAFT_1212920</name>
</gene>